<dbReference type="PANTHER" id="PTHR44757">
    <property type="entry name" value="DIGUANYLATE CYCLASE DGCP"/>
    <property type="match status" value="1"/>
</dbReference>
<dbReference type="PROSITE" id="PS50113">
    <property type="entry name" value="PAC"/>
    <property type="match status" value="1"/>
</dbReference>
<dbReference type="SUPFAM" id="SSF141868">
    <property type="entry name" value="EAL domain-like"/>
    <property type="match status" value="1"/>
</dbReference>
<dbReference type="GO" id="GO:0071732">
    <property type="term" value="P:cellular response to nitric oxide"/>
    <property type="evidence" value="ECO:0007669"/>
    <property type="project" value="UniProtKB-ARBA"/>
</dbReference>
<dbReference type="RefSeq" id="WP_093310685.1">
    <property type="nucleotide sequence ID" value="NZ_FNYH01000009.1"/>
</dbReference>
<dbReference type="InterPro" id="IPR001633">
    <property type="entry name" value="EAL_dom"/>
</dbReference>
<keyword evidence="5" id="KW-1133">Transmembrane helix</keyword>
<comment type="cofactor">
    <cofactor evidence="1">
        <name>Mg(2+)</name>
        <dbReference type="ChEBI" id="CHEBI:18420"/>
    </cofactor>
</comment>
<evidence type="ECO:0000256" key="2">
    <source>
        <dbReference type="ARBA" id="ARBA00012282"/>
    </source>
</evidence>
<protein>
    <recommendedName>
        <fullName evidence="2">cyclic-guanylate-specific phosphodiesterase</fullName>
        <ecNumber evidence="2">3.1.4.52</ecNumber>
    </recommendedName>
</protein>
<dbReference type="SUPFAM" id="SSF55785">
    <property type="entry name" value="PYP-like sensor domain (PAS domain)"/>
    <property type="match status" value="1"/>
</dbReference>
<dbReference type="NCBIfam" id="TIGR00229">
    <property type="entry name" value="sensory_box"/>
    <property type="match status" value="1"/>
</dbReference>
<feature type="transmembrane region" description="Helical" evidence="5">
    <location>
        <begin position="191"/>
        <end position="213"/>
    </location>
</feature>
<dbReference type="FunFam" id="3.20.20.450:FF:000001">
    <property type="entry name" value="Cyclic di-GMP phosphodiesterase yahA"/>
    <property type="match status" value="1"/>
</dbReference>
<dbReference type="SMART" id="SM00091">
    <property type="entry name" value="PAS"/>
    <property type="match status" value="1"/>
</dbReference>
<dbReference type="InterPro" id="IPR000160">
    <property type="entry name" value="GGDEF_dom"/>
</dbReference>
<dbReference type="Gene3D" id="3.30.450.20">
    <property type="entry name" value="PAS domain"/>
    <property type="match status" value="1"/>
</dbReference>
<dbReference type="EC" id="3.1.4.52" evidence="2"/>
<evidence type="ECO:0000256" key="3">
    <source>
        <dbReference type="ARBA" id="ARBA00022636"/>
    </source>
</evidence>
<evidence type="ECO:0000259" key="9">
    <source>
        <dbReference type="PROSITE" id="PS50887"/>
    </source>
</evidence>
<evidence type="ECO:0000313" key="10">
    <source>
        <dbReference type="EMBL" id="SEI75691.1"/>
    </source>
</evidence>
<proteinExistence type="predicted"/>
<dbReference type="Pfam" id="PF08447">
    <property type="entry name" value="PAS_3"/>
    <property type="match status" value="1"/>
</dbReference>
<dbReference type="FunFam" id="3.30.70.270:FF:000001">
    <property type="entry name" value="Diguanylate cyclase domain protein"/>
    <property type="match status" value="1"/>
</dbReference>
<feature type="transmembrane region" description="Helical" evidence="5">
    <location>
        <begin position="12"/>
        <end position="35"/>
    </location>
</feature>
<dbReference type="GO" id="GO:0071111">
    <property type="term" value="F:cyclic-guanylate-specific phosphodiesterase activity"/>
    <property type="evidence" value="ECO:0007669"/>
    <property type="project" value="UniProtKB-EC"/>
</dbReference>
<dbReference type="SMART" id="SM00267">
    <property type="entry name" value="GGDEF"/>
    <property type="match status" value="1"/>
</dbReference>
<dbReference type="CDD" id="cd01948">
    <property type="entry name" value="EAL"/>
    <property type="match status" value="1"/>
</dbReference>
<dbReference type="PROSITE" id="PS50887">
    <property type="entry name" value="GGDEF"/>
    <property type="match status" value="1"/>
</dbReference>
<dbReference type="InterPro" id="IPR000014">
    <property type="entry name" value="PAS"/>
</dbReference>
<dbReference type="InterPro" id="IPR000700">
    <property type="entry name" value="PAS-assoc_C"/>
</dbReference>
<keyword evidence="3" id="KW-0973">c-di-GMP</keyword>
<dbReference type="SUPFAM" id="SSF55073">
    <property type="entry name" value="Nucleotide cyclase"/>
    <property type="match status" value="1"/>
</dbReference>
<dbReference type="Pfam" id="PF00563">
    <property type="entry name" value="EAL"/>
    <property type="match status" value="1"/>
</dbReference>
<dbReference type="STRING" id="64971.SAMN05421831_10983"/>
<dbReference type="Pfam" id="PF00990">
    <property type="entry name" value="GGDEF"/>
    <property type="match status" value="1"/>
</dbReference>
<dbReference type="SMART" id="SM00052">
    <property type="entry name" value="EAL"/>
    <property type="match status" value="1"/>
</dbReference>
<dbReference type="InterPro" id="IPR029787">
    <property type="entry name" value="Nucleotide_cyclase"/>
</dbReference>
<feature type="domain" description="GGDEF" evidence="9">
    <location>
        <begin position="416"/>
        <end position="548"/>
    </location>
</feature>
<gene>
    <name evidence="10" type="ORF">SAMN05421831_10983</name>
</gene>
<dbReference type="OrthoDB" id="9804951at2"/>
<feature type="domain" description="EAL" evidence="8">
    <location>
        <begin position="557"/>
        <end position="815"/>
    </location>
</feature>
<evidence type="ECO:0000256" key="5">
    <source>
        <dbReference type="SAM" id="Phobius"/>
    </source>
</evidence>
<evidence type="ECO:0000256" key="4">
    <source>
        <dbReference type="ARBA" id="ARBA00051114"/>
    </source>
</evidence>
<dbReference type="Gene3D" id="3.20.20.450">
    <property type="entry name" value="EAL domain"/>
    <property type="match status" value="1"/>
</dbReference>
<dbReference type="InterPro" id="IPR035919">
    <property type="entry name" value="EAL_sf"/>
</dbReference>
<dbReference type="InterPro" id="IPR035965">
    <property type="entry name" value="PAS-like_dom_sf"/>
</dbReference>
<dbReference type="Gene3D" id="3.30.70.270">
    <property type="match status" value="1"/>
</dbReference>
<keyword evidence="5" id="KW-0812">Transmembrane</keyword>
<dbReference type="Proteomes" id="UP000242999">
    <property type="component" value="Unassembled WGS sequence"/>
</dbReference>
<dbReference type="InterPro" id="IPR052155">
    <property type="entry name" value="Biofilm_reg_signaling"/>
</dbReference>
<dbReference type="CDD" id="cd01949">
    <property type="entry name" value="GGDEF"/>
    <property type="match status" value="1"/>
</dbReference>
<feature type="domain" description="PAS" evidence="6">
    <location>
        <begin position="257"/>
        <end position="327"/>
    </location>
</feature>
<dbReference type="EMBL" id="FNYH01000009">
    <property type="protein sequence ID" value="SEI75691.1"/>
    <property type="molecule type" value="Genomic_DNA"/>
</dbReference>
<sequence length="825" mass="94592">MARYLSITQKIYLLTLLLVVITLTGSVAFNVYYTWKELSQREYELTFSLSHLLDTSLPEKYFQIIEHPQLENAEKITQANQILQPLVTQLLQAFPGYGAGVYSRKLNAIVAFGPDFNPKGLIDIRPNSPARAVYSTREPLRYDSYSQTRQAQVLAIIRPVIRDQEILGHVWSNITQKSFNNLFYHKIVEQLPLFIFLCLFAVLGSRLITARFLNNLRTFRDRIQRLDLVKNDLRQFSPELLEIYEEVRTSYERLSISEARFRDVVSAFDEYVWEIDLQARYTYLSDKTRELIGQDPSLLVGQNIYERIHADDIYKVRQHIELGISSAQGFRDLEFRRIRHNGQLGWYKNSAVAILDPNTHQVIGLRGATRDVTTNKQQEAQIHYLAYHDALTGLSNRNALKQELQKLCDQQTYNEHTFSLLFIDIDRFKEINDNFGHTLGDKVLQQMAETMRRLLPVNATLARLGGDEFMALLPKTDSNIAEKHALILQKAFSRPLIIQRQRLHISACIGIALAPDDGESPDTLSQSVDTALYTAKVQGPGQIRFCTPQASQSMLEQIRLQHELFLAVKQQQFSLAYQPQLITCGAYQGQVMSMEVLLRWQHPELGFISPARFIPLAEETRLIIELGHWVLKTSCHQVRQWQLEHQLDNLRVAVNISSVQFVREDFVQQVADILEETGLPASCLELEITESVAMEQAEQVSLKLNELKRMGIWLALDDFGTGFSSLKYLKIFPFDILKIDKSFVDGIPHDQQDTRLVEAMIHLAQGQNMQVVAEGVETEEQIKHLSQGGCDLIQGYYFSRPLPPQQTLEFLLEHQLACKTPADNV</sequence>
<dbReference type="PROSITE" id="PS50112">
    <property type="entry name" value="PAS"/>
    <property type="match status" value="1"/>
</dbReference>
<dbReference type="InterPro" id="IPR013655">
    <property type="entry name" value="PAS_fold_3"/>
</dbReference>
<dbReference type="PANTHER" id="PTHR44757:SF2">
    <property type="entry name" value="BIOFILM ARCHITECTURE MAINTENANCE PROTEIN MBAA"/>
    <property type="match status" value="1"/>
</dbReference>
<evidence type="ECO:0000259" key="8">
    <source>
        <dbReference type="PROSITE" id="PS50883"/>
    </source>
</evidence>
<dbReference type="CDD" id="cd00130">
    <property type="entry name" value="PAS"/>
    <property type="match status" value="1"/>
</dbReference>
<dbReference type="AlphaFoldDB" id="A0A1H6T6P1"/>
<accession>A0A1H6T6P1</accession>
<comment type="catalytic activity">
    <reaction evidence="4">
        <text>3',3'-c-di-GMP + H2O = 5'-phosphoguanylyl(3'-&gt;5')guanosine + H(+)</text>
        <dbReference type="Rhea" id="RHEA:24902"/>
        <dbReference type="ChEBI" id="CHEBI:15377"/>
        <dbReference type="ChEBI" id="CHEBI:15378"/>
        <dbReference type="ChEBI" id="CHEBI:58754"/>
        <dbReference type="ChEBI" id="CHEBI:58805"/>
        <dbReference type="EC" id="3.1.4.52"/>
    </reaction>
    <physiologicalReaction direction="left-to-right" evidence="4">
        <dbReference type="Rhea" id="RHEA:24903"/>
    </physiologicalReaction>
</comment>
<organism evidence="10 11">
    <name type="scientific">Allopseudospirillum japonicum</name>
    <dbReference type="NCBI Taxonomy" id="64971"/>
    <lineage>
        <taxon>Bacteria</taxon>
        <taxon>Pseudomonadati</taxon>
        <taxon>Pseudomonadota</taxon>
        <taxon>Gammaproteobacteria</taxon>
        <taxon>Oceanospirillales</taxon>
        <taxon>Oceanospirillaceae</taxon>
        <taxon>Allopseudospirillum</taxon>
    </lineage>
</organism>
<dbReference type="InterPro" id="IPR043128">
    <property type="entry name" value="Rev_trsase/Diguanyl_cyclase"/>
</dbReference>
<dbReference type="PROSITE" id="PS50883">
    <property type="entry name" value="EAL"/>
    <property type="match status" value="1"/>
</dbReference>
<evidence type="ECO:0000259" key="7">
    <source>
        <dbReference type="PROSITE" id="PS50113"/>
    </source>
</evidence>
<evidence type="ECO:0000259" key="6">
    <source>
        <dbReference type="PROSITE" id="PS50112"/>
    </source>
</evidence>
<name>A0A1H6T6P1_9GAMM</name>
<keyword evidence="5" id="KW-0472">Membrane</keyword>
<evidence type="ECO:0000313" key="11">
    <source>
        <dbReference type="Proteomes" id="UP000242999"/>
    </source>
</evidence>
<dbReference type="NCBIfam" id="TIGR00254">
    <property type="entry name" value="GGDEF"/>
    <property type="match status" value="1"/>
</dbReference>
<reference evidence="11" key="1">
    <citation type="submission" date="2016-10" db="EMBL/GenBank/DDBJ databases">
        <authorList>
            <person name="Varghese N."/>
            <person name="Submissions S."/>
        </authorList>
    </citation>
    <scope>NUCLEOTIDE SEQUENCE [LARGE SCALE GENOMIC DNA]</scope>
    <source>
        <strain evidence="11">DSM 7165</strain>
    </source>
</reference>
<evidence type="ECO:0000256" key="1">
    <source>
        <dbReference type="ARBA" id="ARBA00001946"/>
    </source>
</evidence>
<feature type="domain" description="PAC" evidence="7">
    <location>
        <begin position="331"/>
        <end position="384"/>
    </location>
</feature>
<keyword evidence="11" id="KW-1185">Reference proteome</keyword>